<evidence type="ECO:0000259" key="3">
    <source>
        <dbReference type="PROSITE" id="PS50113"/>
    </source>
</evidence>
<feature type="domain" description="PAC" evidence="3">
    <location>
        <begin position="139"/>
        <end position="191"/>
    </location>
</feature>
<dbReference type="InterPro" id="IPR035965">
    <property type="entry name" value="PAS-like_dom_sf"/>
</dbReference>
<evidence type="ECO:0000259" key="2">
    <source>
        <dbReference type="PROSITE" id="PS50112"/>
    </source>
</evidence>
<dbReference type="FunFam" id="3.30.70.270:FF:000001">
    <property type="entry name" value="Diguanylate cyclase domain protein"/>
    <property type="match status" value="1"/>
</dbReference>
<dbReference type="CDD" id="cd01948">
    <property type="entry name" value="EAL"/>
    <property type="match status" value="1"/>
</dbReference>
<dbReference type="NCBIfam" id="TIGR00229">
    <property type="entry name" value="sensory_box"/>
    <property type="match status" value="2"/>
</dbReference>
<dbReference type="AlphaFoldDB" id="A0A3B1DF44"/>
<keyword evidence="1" id="KW-0175">Coiled coil</keyword>
<dbReference type="InterPro" id="IPR001610">
    <property type="entry name" value="PAC"/>
</dbReference>
<dbReference type="SUPFAM" id="SSF55785">
    <property type="entry name" value="PYP-like sensor domain (PAS domain)"/>
    <property type="match status" value="2"/>
</dbReference>
<dbReference type="SMART" id="SM00267">
    <property type="entry name" value="GGDEF"/>
    <property type="match status" value="1"/>
</dbReference>
<evidence type="ECO:0000313" key="6">
    <source>
        <dbReference type="EMBL" id="VAX35463.1"/>
    </source>
</evidence>
<feature type="domain" description="PAS" evidence="2">
    <location>
        <begin position="61"/>
        <end position="136"/>
    </location>
</feature>
<feature type="coiled-coil region" evidence="1">
    <location>
        <begin position="37"/>
        <end position="71"/>
    </location>
</feature>
<dbReference type="InterPro" id="IPR029787">
    <property type="entry name" value="Nucleotide_cyclase"/>
</dbReference>
<dbReference type="NCBIfam" id="TIGR00254">
    <property type="entry name" value="GGDEF"/>
    <property type="match status" value="1"/>
</dbReference>
<dbReference type="InterPro" id="IPR000160">
    <property type="entry name" value="GGDEF_dom"/>
</dbReference>
<dbReference type="InterPro" id="IPR035919">
    <property type="entry name" value="EAL_sf"/>
</dbReference>
<dbReference type="CDD" id="cd01949">
    <property type="entry name" value="GGDEF"/>
    <property type="match status" value="1"/>
</dbReference>
<dbReference type="CDD" id="cd00130">
    <property type="entry name" value="PAS"/>
    <property type="match status" value="2"/>
</dbReference>
<dbReference type="FunFam" id="3.20.20.450:FF:000001">
    <property type="entry name" value="Cyclic di-GMP phosphodiesterase yahA"/>
    <property type="match status" value="1"/>
</dbReference>
<feature type="domain" description="PAC" evidence="3">
    <location>
        <begin position="261"/>
        <end position="313"/>
    </location>
</feature>
<reference evidence="6" key="1">
    <citation type="submission" date="2018-06" db="EMBL/GenBank/DDBJ databases">
        <authorList>
            <person name="Zhirakovskaya E."/>
        </authorList>
    </citation>
    <scope>NUCLEOTIDE SEQUENCE</scope>
</reference>
<dbReference type="Gene3D" id="3.30.450.20">
    <property type="entry name" value="PAS domain"/>
    <property type="match status" value="2"/>
</dbReference>
<feature type="domain" description="PAS" evidence="2">
    <location>
        <begin position="188"/>
        <end position="245"/>
    </location>
</feature>
<proteinExistence type="predicted"/>
<dbReference type="InterPro" id="IPR013655">
    <property type="entry name" value="PAS_fold_3"/>
</dbReference>
<gene>
    <name evidence="6" type="ORF">MNBD_UNCLBAC01-1746</name>
</gene>
<name>A0A3B1DF44_9ZZZZ</name>
<dbReference type="Pfam" id="PF08447">
    <property type="entry name" value="PAS_3"/>
    <property type="match status" value="1"/>
</dbReference>
<dbReference type="PIRSF" id="PIRSF005925">
    <property type="entry name" value="Dos"/>
    <property type="match status" value="1"/>
</dbReference>
<organism evidence="6">
    <name type="scientific">hydrothermal vent metagenome</name>
    <dbReference type="NCBI Taxonomy" id="652676"/>
    <lineage>
        <taxon>unclassified sequences</taxon>
        <taxon>metagenomes</taxon>
        <taxon>ecological metagenomes</taxon>
    </lineage>
</organism>
<dbReference type="InterPro" id="IPR043128">
    <property type="entry name" value="Rev_trsase/Diguanyl_cyclase"/>
</dbReference>
<dbReference type="PANTHER" id="PTHR44757:SF2">
    <property type="entry name" value="BIOFILM ARCHITECTURE MAINTENANCE PROTEIN MBAA"/>
    <property type="match status" value="1"/>
</dbReference>
<dbReference type="Pfam" id="PF00990">
    <property type="entry name" value="GGDEF"/>
    <property type="match status" value="1"/>
</dbReference>
<feature type="domain" description="EAL" evidence="4">
    <location>
        <begin position="483"/>
        <end position="737"/>
    </location>
</feature>
<dbReference type="InterPro" id="IPR000700">
    <property type="entry name" value="PAS-assoc_C"/>
</dbReference>
<dbReference type="Pfam" id="PF00563">
    <property type="entry name" value="EAL"/>
    <property type="match status" value="1"/>
</dbReference>
<dbReference type="SMART" id="SM00086">
    <property type="entry name" value="PAC"/>
    <property type="match status" value="3"/>
</dbReference>
<protein>
    <submittedName>
        <fullName evidence="6">Diguanylate cyclase/phosphodiesterase (GGDEF &amp; EAL domains) with PAS/PAC sensor(S)</fullName>
    </submittedName>
</protein>
<dbReference type="Pfam" id="PF13426">
    <property type="entry name" value="PAS_9"/>
    <property type="match status" value="1"/>
</dbReference>
<dbReference type="SMART" id="SM00052">
    <property type="entry name" value="EAL"/>
    <property type="match status" value="1"/>
</dbReference>
<evidence type="ECO:0000259" key="5">
    <source>
        <dbReference type="PROSITE" id="PS50887"/>
    </source>
</evidence>
<dbReference type="PANTHER" id="PTHR44757">
    <property type="entry name" value="DIGUANYLATE CYCLASE DGCP"/>
    <property type="match status" value="1"/>
</dbReference>
<dbReference type="Gene3D" id="3.30.70.270">
    <property type="match status" value="1"/>
</dbReference>
<sequence>MSILSGVILSVFIYLIKVLSKKQKKFEAELLVKAGDLKKINEQLAVASQKFEKFEKVIEESEQKFSTLLENIPGVVYRCLFDEDLSMLFVSDAIEEVTGYPASDFMENNIRTFSSIIHPEDRKKVKNIITKGLEEKKPFVLEYRIFNKEEKIRWVYEKGQGVFDKNGKILWLEGVIVDVTQRKHAEQDLQKLSRAVEHSPASVVISDVNGYVEYVNPKFVEVSGYSLEEVIGHKTSILKSGYMPEQVYQNLWETISAGNEWHGEMQNRKKNGELFWENICISSIKDSEGVITHFLAVKEDITRTKEYEKKVNFDHLTDLPNRTLVFDRLSQAISSAKREEKFVVVMLIDLDQFKIVNDTLGHSAGDQLLMESAERLRESTRKSDTVARLSGDEFLVILPDLTAATHSAVVAQKVLESFSLPFFIGGREIFVTASIGLTAYPTDGENPDVLLRNADAAMYRAKKESRNTFRFFTSEMDDRVIERMDLETHLRYALDKGTLFVHYQPVIHTKSGKLVGAEALLRWNDPDLGPIGPDKFIPLAEETGLILPIGAWILEQACLQARRWQEQEQMSLRISVNISSRQVKSGNLIETVVKALKKSGLSPENLELEITERLLMDNAERTKMTLKKIQELGVRLSIDDFGTGYSSLSYLKQFSFDTLKVDRSFVRDVTIDPEDAALTKAIIGMAHSLGLMVVGEGVETEEQLKFLRTNGCDWVQGFHFSKALPEDEFYKFSRQYSSI</sequence>
<dbReference type="InterPro" id="IPR052155">
    <property type="entry name" value="Biofilm_reg_signaling"/>
</dbReference>
<dbReference type="Gene3D" id="3.20.20.450">
    <property type="entry name" value="EAL domain"/>
    <property type="match status" value="1"/>
</dbReference>
<feature type="domain" description="GGDEF" evidence="5">
    <location>
        <begin position="341"/>
        <end position="474"/>
    </location>
</feature>
<dbReference type="SUPFAM" id="SSF55073">
    <property type="entry name" value="Nucleotide cyclase"/>
    <property type="match status" value="1"/>
</dbReference>
<dbReference type="EMBL" id="UOGJ01000055">
    <property type="protein sequence ID" value="VAX35463.1"/>
    <property type="molecule type" value="Genomic_DNA"/>
</dbReference>
<dbReference type="InterPro" id="IPR000014">
    <property type="entry name" value="PAS"/>
</dbReference>
<dbReference type="SUPFAM" id="SSF141868">
    <property type="entry name" value="EAL domain-like"/>
    <property type="match status" value="1"/>
</dbReference>
<dbReference type="PROSITE" id="PS50112">
    <property type="entry name" value="PAS"/>
    <property type="match status" value="2"/>
</dbReference>
<evidence type="ECO:0000256" key="1">
    <source>
        <dbReference type="SAM" id="Coils"/>
    </source>
</evidence>
<evidence type="ECO:0000259" key="4">
    <source>
        <dbReference type="PROSITE" id="PS50883"/>
    </source>
</evidence>
<accession>A0A3B1DF44</accession>
<dbReference type="InterPro" id="IPR001633">
    <property type="entry name" value="EAL_dom"/>
</dbReference>
<dbReference type="PROSITE" id="PS50887">
    <property type="entry name" value="GGDEF"/>
    <property type="match status" value="1"/>
</dbReference>
<dbReference type="InterPro" id="IPR012226">
    <property type="entry name" value="Diguanyl_cyclase/Pdiesterase"/>
</dbReference>
<dbReference type="PROSITE" id="PS50883">
    <property type="entry name" value="EAL"/>
    <property type="match status" value="1"/>
</dbReference>
<dbReference type="SMART" id="SM00091">
    <property type="entry name" value="PAS"/>
    <property type="match status" value="2"/>
</dbReference>
<dbReference type="PROSITE" id="PS50113">
    <property type="entry name" value="PAC"/>
    <property type="match status" value="2"/>
</dbReference>